<dbReference type="PROSITE" id="PS00819">
    <property type="entry name" value="DPS_2"/>
    <property type="match status" value="1"/>
</dbReference>
<name>A0ABY9XZG6_9FLAO</name>
<dbReference type="SUPFAM" id="SSF47240">
    <property type="entry name" value="Ferritin-like"/>
    <property type="match status" value="1"/>
</dbReference>
<proteinExistence type="predicted"/>
<keyword evidence="6" id="KW-1185">Reference proteome</keyword>
<evidence type="ECO:0000313" key="4">
    <source>
        <dbReference type="EMBL" id="WNH11349.1"/>
    </source>
</evidence>
<organism evidence="4 6">
    <name type="scientific">Thalassobellus suaedae</name>
    <dbReference type="NCBI Taxonomy" id="3074124"/>
    <lineage>
        <taxon>Bacteria</taxon>
        <taxon>Pseudomonadati</taxon>
        <taxon>Bacteroidota</taxon>
        <taxon>Flavobacteriia</taxon>
        <taxon>Flavobacteriales</taxon>
        <taxon>Flavobacteriaceae</taxon>
        <taxon>Thalassobellus</taxon>
    </lineage>
</organism>
<dbReference type="RefSeq" id="WP_415861325.1">
    <property type="nucleotide sequence ID" value="NZ_CP134536.1"/>
</dbReference>
<feature type="coiled-coil region" evidence="1">
    <location>
        <begin position="4"/>
        <end position="31"/>
    </location>
</feature>
<dbReference type="Proteomes" id="UP001303407">
    <property type="component" value="Chromosome"/>
</dbReference>
<dbReference type="Gene3D" id="1.20.1260.10">
    <property type="match status" value="1"/>
</dbReference>
<dbReference type="InterPro" id="IPR008331">
    <property type="entry name" value="Ferritin_DPS_dom"/>
</dbReference>
<evidence type="ECO:0000313" key="5">
    <source>
        <dbReference type="Proteomes" id="UP001302806"/>
    </source>
</evidence>
<dbReference type="Proteomes" id="UP001302806">
    <property type="component" value="Chromosome"/>
</dbReference>
<evidence type="ECO:0000313" key="3">
    <source>
        <dbReference type="EMBL" id="WNH09328.1"/>
    </source>
</evidence>
<sequence>MELHKLFENQYNELEQDLDEIAERISKLGGKPIGTM</sequence>
<evidence type="ECO:0000259" key="2">
    <source>
        <dbReference type="Pfam" id="PF00210"/>
    </source>
</evidence>
<evidence type="ECO:0000313" key="6">
    <source>
        <dbReference type="Proteomes" id="UP001303407"/>
    </source>
</evidence>
<feature type="domain" description="Ferritin/DPS" evidence="2">
    <location>
        <begin position="2"/>
        <end position="35"/>
    </location>
</feature>
<dbReference type="Pfam" id="PF00210">
    <property type="entry name" value="Ferritin"/>
    <property type="match status" value="1"/>
</dbReference>
<dbReference type="EMBL" id="CP134536">
    <property type="protein sequence ID" value="WNH11349.1"/>
    <property type="molecule type" value="Genomic_DNA"/>
</dbReference>
<dbReference type="EMBL" id="CP134537">
    <property type="protein sequence ID" value="WNH09328.1"/>
    <property type="molecule type" value="Genomic_DNA"/>
</dbReference>
<evidence type="ECO:0000256" key="1">
    <source>
        <dbReference type="SAM" id="Coils"/>
    </source>
</evidence>
<dbReference type="InterPro" id="IPR009078">
    <property type="entry name" value="Ferritin-like_SF"/>
</dbReference>
<dbReference type="InterPro" id="IPR023188">
    <property type="entry name" value="DPS_DNA-bd_CS"/>
</dbReference>
<keyword evidence="1" id="KW-0175">Coiled coil</keyword>
<dbReference type="InterPro" id="IPR012347">
    <property type="entry name" value="Ferritin-like"/>
</dbReference>
<accession>A0ABY9XZG6</accession>
<protein>
    <submittedName>
        <fullName evidence="4">Ferritin-like domain-containing protein</fullName>
    </submittedName>
</protein>
<reference evidence="5 6" key="1">
    <citation type="submission" date="2023-09" db="EMBL/GenBank/DDBJ databases">
        <title>Thalassobella suaedae gen. nov., sp. nov., a marine bacterium of the family Flavobacteriaceae isolated from a halophyte Suaeda japonica.</title>
        <authorList>
            <person name="Lee S.Y."/>
            <person name="Hwang C.Y."/>
        </authorList>
    </citation>
    <scope>NUCLEOTIDE SEQUENCE [LARGE SCALE GENOMIC DNA]</scope>
    <source>
        <strain evidence="4 6">HL-DH10</strain>
        <strain evidence="3 5">HL-DH14</strain>
    </source>
</reference>
<gene>
    <name evidence="4" type="ORF">RHP49_10565</name>
    <name evidence="3" type="ORF">RHP51_00845</name>
</gene>